<feature type="non-terminal residue" evidence="2">
    <location>
        <position position="1"/>
    </location>
</feature>
<name>A0A813JAU4_POLGL</name>
<comment type="caution">
    <text evidence="2">The sequence shown here is derived from an EMBL/GenBank/DDBJ whole genome shotgun (WGS) entry which is preliminary data.</text>
</comment>
<dbReference type="AlphaFoldDB" id="A0A813JAU4"/>
<evidence type="ECO:0000256" key="1">
    <source>
        <dbReference type="SAM" id="MobiDB-lite"/>
    </source>
</evidence>
<feature type="compositionally biased region" description="Polar residues" evidence="1">
    <location>
        <begin position="57"/>
        <end position="68"/>
    </location>
</feature>
<feature type="region of interest" description="Disordered" evidence="1">
    <location>
        <begin position="57"/>
        <end position="79"/>
    </location>
</feature>
<reference evidence="2" key="1">
    <citation type="submission" date="2021-02" db="EMBL/GenBank/DDBJ databases">
        <authorList>
            <person name="Dougan E. K."/>
            <person name="Rhodes N."/>
            <person name="Thang M."/>
            <person name="Chan C."/>
        </authorList>
    </citation>
    <scope>NUCLEOTIDE SEQUENCE</scope>
</reference>
<organism evidence="2 3">
    <name type="scientific">Polarella glacialis</name>
    <name type="common">Dinoflagellate</name>
    <dbReference type="NCBI Taxonomy" id="89957"/>
    <lineage>
        <taxon>Eukaryota</taxon>
        <taxon>Sar</taxon>
        <taxon>Alveolata</taxon>
        <taxon>Dinophyceae</taxon>
        <taxon>Suessiales</taxon>
        <taxon>Suessiaceae</taxon>
        <taxon>Polarella</taxon>
    </lineage>
</organism>
<evidence type="ECO:0000313" key="3">
    <source>
        <dbReference type="Proteomes" id="UP000626109"/>
    </source>
</evidence>
<proteinExistence type="predicted"/>
<gene>
    <name evidence="2" type="ORF">PGLA2088_LOCUS19208</name>
</gene>
<protein>
    <submittedName>
        <fullName evidence="2">Uncharacterized protein</fullName>
    </submittedName>
</protein>
<accession>A0A813JAU4</accession>
<evidence type="ECO:0000313" key="2">
    <source>
        <dbReference type="EMBL" id="CAE8674982.1"/>
    </source>
</evidence>
<dbReference type="Proteomes" id="UP000626109">
    <property type="component" value="Unassembled WGS sequence"/>
</dbReference>
<dbReference type="EMBL" id="CAJNNW010024963">
    <property type="protein sequence ID" value="CAE8674982.1"/>
    <property type="molecule type" value="Genomic_DNA"/>
</dbReference>
<sequence length="141" mass="15465">MACPANTSLEGKEESEVHSKVFCAWEVSGQKPLLAADLPAGLVVATARRSHECLAWFNSSGPRPQPVQQPEDGGSQEQPELPLAGVCALLVSETALVHYTLRPRKSAARASCAPEVISEPPVDEKYWKRRFNYFARFDEGI</sequence>